<evidence type="ECO:0000256" key="4">
    <source>
        <dbReference type="ARBA" id="ARBA00023065"/>
    </source>
</evidence>
<dbReference type="PANTHER" id="PTHR11910">
    <property type="entry name" value="ATP SYNTHASE DELTA CHAIN"/>
    <property type="match status" value="1"/>
</dbReference>
<dbReference type="SUPFAM" id="SSF47928">
    <property type="entry name" value="N-terminal domain of the delta subunit of the F1F0-ATP synthase"/>
    <property type="match status" value="1"/>
</dbReference>
<dbReference type="EMBL" id="JRFU01000144">
    <property type="protein sequence ID" value="PWE85931.1"/>
    <property type="molecule type" value="Genomic_DNA"/>
</dbReference>
<evidence type="ECO:0000313" key="9">
    <source>
        <dbReference type="Proteomes" id="UP000245288"/>
    </source>
</evidence>
<keyword evidence="7" id="KW-1003">Cell membrane</keyword>
<dbReference type="GO" id="GO:0046933">
    <property type="term" value="F:proton-transporting ATP synthase activity, rotational mechanism"/>
    <property type="evidence" value="ECO:0007669"/>
    <property type="project" value="UniProtKB-UniRule"/>
</dbReference>
<evidence type="ECO:0000256" key="5">
    <source>
        <dbReference type="ARBA" id="ARBA00023136"/>
    </source>
</evidence>
<evidence type="ECO:0000256" key="2">
    <source>
        <dbReference type="ARBA" id="ARBA00022448"/>
    </source>
</evidence>
<dbReference type="HAMAP" id="MF_01416">
    <property type="entry name" value="ATP_synth_delta_bact"/>
    <property type="match status" value="1"/>
</dbReference>
<comment type="subcellular location">
    <subcellularLocation>
        <location evidence="7">Cell membrane</location>
        <topology evidence="7">Peripheral membrane protein</topology>
    </subcellularLocation>
    <subcellularLocation>
        <location evidence="1">Membrane</location>
    </subcellularLocation>
</comment>
<keyword evidence="2 7" id="KW-0813">Transport</keyword>
<organism evidence="8 9">
    <name type="scientific">Eubacterium ramulus</name>
    <dbReference type="NCBI Taxonomy" id="39490"/>
    <lineage>
        <taxon>Bacteria</taxon>
        <taxon>Bacillati</taxon>
        <taxon>Bacillota</taxon>
        <taxon>Clostridia</taxon>
        <taxon>Eubacteriales</taxon>
        <taxon>Eubacteriaceae</taxon>
        <taxon>Eubacterium</taxon>
    </lineage>
</organism>
<dbReference type="Gene3D" id="1.10.520.20">
    <property type="entry name" value="N-terminal domain of the delta subunit of the F1F0-ATP synthase"/>
    <property type="match status" value="1"/>
</dbReference>
<comment type="caution">
    <text evidence="8">The sequence shown here is derived from an EMBL/GenBank/DDBJ whole genome shotgun (WGS) entry which is preliminary data.</text>
</comment>
<name>A0A2V1JRQ2_EUBRA</name>
<dbReference type="OrthoDB" id="9802471at2"/>
<evidence type="ECO:0000256" key="1">
    <source>
        <dbReference type="ARBA" id="ARBA00004370"/>
    </source>
</evidence>
<dbReference type="InterPro" id="IPR026015">
    <property type="entry name" value="ATP_synth_OSCP/delta_N_sf"/>
</dbReference>
<dbReference type="GO" id="GO:0045259">
    <property type="term" value="C:proton-transporting ATP synthase complex"/>
    <property type="evidence" value="ECO:0007669"/>
    <property type="project" value="UniProtKB-KW"/>
</dbReference>
<keyword evidence="5 7" id="KW-0472">Membrane</keyword>
<dbReference type="AlphaFoldDB" id="A0A2V1JRQ2"/>
<proteinExistence type="inferred from homology"/>
<comment type="similarity">
    <text evidence="7">Belongs to the ATPase delta chain family.</text>
</comment>
<keyword evidence="7" id="KW-0139">CF(1)</keyword>
<keyword evidence="3 7" id="KW-0375">Hydrogen ion transport</keyword>
<dbReference type="RefSeq" id="WP_109216350.1">
    <property type="nucleotide sequence ID" value="NZ_CABMEW010000016.1"/>
</dbReference>
<keyword evidence="6 7" id="KW-0066">ATP synthesis</keyword>
<dbReference type="GO" id="GO:0005886">
    <property type="term" value="C:plasma membrane"/>
    <property type="evidence" value="ECO:0007669"/>
    <property type="project" value="UniProtKB-SubCell"/>
</dbReference>
<evidence type="ECO:0000256" key="3">
    <source>
        <dbReference type="ARBA" id="ARBA00022781"/>
    </source>
</evidence>
<evidence type="ECO:0000313" key="8">
    <source>
        <dbReference type="EMBL" id="PWE85931.1"/>
    </source>
</evidence>
<evidence type="ECO:0000256" key="6">
    <source>
        <dbReference type="ARBA" id="ARBA00023310"/>
    </source>
</evidence>
<evidence type="ECO:0000256" key="7">
    <source>
        <dbReference type="HAMAP-Rule" id="MF_01416"/>
    </source>
</evidence>
<dbReference type="InterPro" id="IPR000711">
    <property type="entry name" value="ATPase_OSCP/dsu"/>
</dbReference>
<dbReference type="Pfam" id="PF00213">
    <property type="entry name" value="OSCP"/>
    <property type="match status" value="1"/>
</dbReference>
<keyword evidence="9" id="KW-1185">Reference proteome</keyword>
<reference evidence="8 9" key="1">
    <citation type="submission" date="2014-09" db="EMBL/GenBank/DDBJ databases">
        <title>Butyrate-producing bacteria isolated from human gut.</title>
        <authorList>
            <person name="Zhang Q."/>
            <person name="Zhao L."/>
        </authorList>
    </citation>
    <scope>NUCLEOTIDE SEQUENCE [LARGE SCALE GENOMIC DNA]</scope>
    <source>
        <strain evidence="8 9">21</strain>
    </source>
</reference>
<gene>
    <name evidence="7" type="primary">atpH</name>
    <name evidence="8" type="ORF">LG34_12890</name>
</gene>
<sequence>MTATTAKYVRVLWELNAPVEDLENAAQIYQESPELQRVLTDPSVYKEEKHAVVDRIFPEKKLQNFMKILCDYSDVEYLEEIVEEYKMYANEHQSVVNATLRYVTAPDDNQLEGIKKFLLEEFDAHQVELEMIRDERLVGGFVLTANGREWDWSISGRIRGMQEQLGMVQSHHAEV</sequence>
<keyword evidence="4 7" id="KW-0406">Ion transport</keyword>
<comment type="function">
    <text evidence="7">This protein is part of the stalk that links CF(0) to CF(1). It either transmits conformational changes from CF(0) to CF(1) or is implicated in proton conduction.</text>
</comment>
<dbReference type="NCBIfam" id="TIGR01145">
    <property type="entry name" value="ATP_synt_delta"/>
    <property type="match status" value="1"/>
</dbReference>
<accession>A0A2V1JRQ2</accession>
<protein>
    <recommendedName>
        <fullName evidence="7">ATP synthase subunit delta</fullName>
    </recommendedName>
    <alternativeName>
        <fullName evidence="7">ATP synthase F(1) sector subunit delta</fullName>
    </alternativeName>
    <alternativeName>
        <fullName evidence="7">F-type ATPase subunit delta</fullName>
        <shortName evidence="7">F-ATPase subunit delta</shortName>
    </alternativeName>
</protein>
<comment type="function">
    <text evidence="7">F(1)F(0) ATP synthase produces ATP from ADP in the presence of a proton or sodium gradient. F-type ATPases consist of two structural domains, F(1) containing the extramembraneous catalytic core and F(0) containing the membrane proton channel, linked together by a central stalk and a peripheral stalk. During catalysis, ATP synthesis in the catalytic domain of F(1) is coupled via a rotary mechanism of the central stalk subunits to proton translocation.</text>
</comment>
<dbReference type="Proteomes" id="UP000245288">
    <property type="component" value="Unassembled WGS sequence"/>
</dbReference>